<sequence>MRVYIPALCMLHLLNAQRIYYESIRIILRFLSFDTKFRLDRNTICKDEKMRRTSRVRLILISRYCPNVRRVHYFISFFL</sequence>
<dbReference type="Proteomes" id="UP001448207">
    <property type="component" value="Unassembled WGS sequence"/>
</dbReference>
<evidence type="ECO:0008006" key="3">
    <source>
        <dbReference type="Google" id="ProtNLM"/>
    </source>
</evidence>
<evidence type="ECO:0000313" key="2">
    <source>
        <dbReference type="Proteomes" id="UP001448207"/>
    </source>
</evidence>
<organism evidence="1 2">
    <name type="scientific">Phycomyces blakesleeanus</name>
    <dbReference type="NCBI Taxonomy" id="4837"/>
    <lineage>
        <taxon>Eukaryota</taxon>
        <taxon>Fungi</taxon>
        <taxon>Fungi incertae sedis</taxon>
        <taxon>Mucoromycota</taxon>
        <taxon>Mucoromycotina</taxon>
        <taxon>Mucoromycetes</taxon>
        <taxon>Mucorales</taxon>
        <taxon>Phycomycetaceae</taxon>
        <taxon>Phycomyces</taxon>
    </lineage>
</organism>
<proteinExistence type="predicted"/>
<comment type="caution">
    <text evidence="1">The sequence shown here is derived from an EMBL/GenBank/DDBJ whole genome shotgun (WGS) entry which is preliminary data.</text>
</comment>
<name>A0ABR3BEW6_PHYBL</name>
<evidence type="ECO:0000313" key="1">
    <source>
        <dbReference type="EMBL" id="KAL0097422.1"/>
    </source>
</evidence>
<keyword evidence="2" id="KW-1185">Reference proteome</keyword>
<accession>A0ABR3BEW6</accession>
<gene>
    <name evidence="1" type="ORF">J3Q64DRAFT_1713275</name>
</gene>
<protein>
    <recommendedName>
        <fullName evidence="3">Secreted protein</fullName>
    </recommendedName>
</protein>
<dbReference type="EMBL" id="JBCLYO010000001">
    <property type="protein sequence ID" value="KAL0097422.1"/>
    <property type="molecule type" value="Genomic_DNA"/>
</dbReference>
<reference evidence="1 2" key="1">
    <citation type="submission" date="2024-04" db="EMBL/GenBank/DDBJ databases">
        <title>Symmetric and asymmetric DNA N6-adenine methylation regulates different biological responses in Mucorales.</title>
        <authorList>
            <consortium name="Lawrence Berkeley National Laboratory"/>
            <person name="Lax C."/>
            <person name="Mondo S.J."/>
            <person name="Osorio-Concepcion M."/>
            <person name="Muszewska A."/>
            <person name="Corrochano-Luque M."/>
            <person name="Gutierrez G."/>
            <person name="Riley R."/>
            <person name="Lipzen A."/>
            <person name="Guo J."/>
            <person name="Hundley H."/>
            <person name="Amirebrahimi M."/>
            <person name="Ng V."/>
            <person name="Lorenzo-Gutierrez D."/>
            <person name="Binder U."/>
            <person name="Yang J."/>
            <person name="Song Y."/>
            <person name="Canovas D."/>
            <person name="Navarro E."/>
            <person name="Freitag M."/>
            <person name="Gabaldon T."/>
            <person name="Grigoriev I.V."/>
            <person name="Corrochano L.M."/>
            <person name="Nicolas F.E."/>
            <person name="Garre V."/>
        </authorList>
    </citation>
    <scope>NUCLEOTIDE SEQUENCE [LARGE SCALE GENOMIC DNA]</scope>
    <source>
        <strain evidence="1 2">L51</strain>
    </source>
</reference>